<gene>
    <name evidence="3" type="ORF">Egran_05451</name>
</gene>
<dbReference type="InterPro" id="IPR036047">
    <property type="entry name" value="F-box-like_dom_sf"/>
</dbReference>
<evidence type="ECO:0000256" key="1">
    <source>
        <dbReference type="SAM" id="MobiDB-lite"/>
    </source>
</evidence>
<proteinExistence type="predicted"/>
<dbReference type="InterPro" id="IPR001810">
    <property type="entry name" value="F-box_dom"/>
</dbReference>
<organism evidence="3 4">
    <name type="scientific">Elaphomyces granulatus</name>
    <dbReference type="NCBI Taxonomy" id="519963"/>
    <lineage>
        <taxon>Eukaryota</taxon>
        <taxon>Fungi</taxon>
        <taxon>Dikarya</taxon>
        <taxon>Ascomycota</taxon>
        <taxon>Pezizomycotina</taxon>
        <taxon>Eurotiomycetes</taxon>
        <taxon>Eurotiomycetidae</taxon>
        <taxon>Eurotiales</taxon>
        <taxon>Elaphomycetaceae</taxon>
        <taxon>Elaphomyces</taxon>
    </lineage>
</organism>
<dbReference type="SUPFAM" id="SSF81383">
    <property type="entry name" value="F-box domain"/>
    <property type="match status" value="1"/>
</dbReference>
<dbReference type="EMBL" id="NPHW01005412">
    <property type="protein sequence ID" value="OXV06782.1"/>
    <property type="molecule type" value="Genomic_DNA"/>
</dbReference>
<feature type="domain" description="F-box" evidence="2">
    <location>
        <begin position="1"/>
        <end position="49"/>
    </location>
</feature>
<evidence type="ECO:0000313" key="3">
    <source>
        <dbReference type="EMBL" id="OXV06782.1"/>
    </source>
</evidence>
<comment type="caution">
    <text evidence="3">The sequence shown here is derived from an EMBL/GenBank/DDBJ whole genome shotgun (WGS) entry which is preliminary data.</text>
</comment>
<protein>
    <recommendedName>
        <fullName evidence="2">F-box domain-containing protein</fullName>
    </recommendedName>
</protein>
<evidence type="ECO:0000259" key="2">
    <source>
        <dbReference type="PROSITE" id="PS50181"/>
    </source>
</evidence>
<dbReference type="Proteomes" id="UP000243515">
    <property type="component" value="Unassembled WGS sequence"/>
</dbReference>
<feature type="compositionally biased region" description="Acidic residues" evidence="1">
    <location>
        <begin position="175"/>
        <end position="192"/>
    </location>
</feature>
<dbReference type="AlphaFoldDB" id="A0A232LRM7"/>
<keyword evidence="4" id="KW-1185">Reference proteome</keyword>
<name>A0A232LRM7_9EURO</name>
<dbReference type="OrthoDB" id="6058203at2759"/>
<dbReference type="PROSITE" id="PS50181">
    <property type="entry name" value="FBOX"/>
    <property type="match status" value="1"/>
</dbReference>
<feature type="region of interest" description="Disordered" evidence="1">
    <location>
        <begin position="174"/>
        <end position="196"/>
    </location>
</feature>
<reference evidence="3 4" key="1">
    <citation type="journal article" date="2015" name="Environ. Microbiol.">
        <title>Metagenome sequence of Elaphomyces granulatus from sporocarp tissue reveals Ascomycota ectomycorrhizal fingerprints of genome expansion and a Proteobacteria-rich microbiome.</title>
        <authorList>
            <person name="Quandt C.A."/>
            <person name="Kohler A."/>
            <person name="Hesse C.N."/>
            <person name="Sharpton T.J."/>
            <person name="Martin F."/>
            <person name="Spatafora J.W."/>
        </authorList>
    </citation>
    <scope>NUCLEOTIDE SEQUENCE [LARGE SCALE GENOMIC DNA]</scope>
    <source>
        <strain evidence="3 4">OSC145934</strain>
    </source>
</reference>
<evidence type="ECO:0000313" key="4">
    <source>
        <dbReference type="Proteomes" id="UP000243515"/>
    </source>
</evidence>
<accession>A0A232LRM7</accession>
<sequence length="569" mass="63815">MVELLDLPTELIQLVLQSASTPSFLQAAVCCRTLFRIASTSREVILHHLDQVPGYAQEFKPLATKQLFGLLRRRAEKQLYGANFNTNRELYCFAGQTIDAGASSIATSGNPNTALVLKGDDTVRLFHTENGSVTQEGLLIFPYEQPGTAEILHSTFSGEDEGIFVLFRFTPEAAEKEEQEEGDDDDDDDNGDIDMSHPFVKHAAESNPSSDTLVLVHYDFSTQAIISIFRFPDCNHLEPIALAAASRDTFAIYWCDLEFQDDYDVILYQVSHSALDDDALNLAFYYPKYKSTPIEEIDVTRMRQLQDRLGGGAGAHEQPPITHISFNDGAQLLYHFRAHTIYQCYQDIRLTTEFGKLALGSLHSNRCRVEFSDSLGLFFSIAIPFFGTHETRASGQHHSTCHWKYLSVGVATHQEENWTVACLLMSQAVCQAANCGHILNLDRGRRLNNWTIVARLWGYRTPSNSLGCIVAAAKNGTRIAIANWNVLYIWTLDPDVLIENNASGFYPASWKASDSEAIELRPIVLRLDAVCFKMRFTENENELLTLTDRGLMYWNLDPRGTGARIVSNL</sequence>